<feature type="region of interest" description="Disordered" evidence="8">
    <location>
        <begin position="706"/>
        <end position="741"/>
    </location>
</feature>
<reference evidence="12" key="1">
    <citation type="submission" date="2025-08" db="UniProtKB">
        <authorList>
            <consortium name="RefSeq"/>
        </authorList>
    </citation>
    <scope>IDENTIFICATION</scope>
    <source>
        <tissue evidence="12">Thorax and Abdomen</tissue>
    </source>
</reference>
<dbReference type="GO" id="GO:0005615">
    <property type="term" value="C:extracellular space"/>
    <property type="evidence" value="ECO:0007669"/>
    <property type="project" value="TreeGrafter"/>
</dbReference>
<feature type="region of interest" description="Disordered" evidence="8">
    <location>
        <begin position="885"/>
        <end position="926"/>
    </location>
</feature>
<feature type="region of interest" description="Disordered" evidence="8">
    <location>
        <begin position="995"/>
        <end position="1018"/>
    </location>
</feature>
<feature type="signal peptide" evidence="9">
    <location>
        <begin position="1"/>
        <end position="20"/>
    </location>
</feature>
<dbReference type="GO" id="GO:0008970">
    <property type="term" value="F:phospholipase A1 activity"/>
    <property type="evidence" value="ECO:0007669"/>
    <property type="project" value="UniProtKB-EC"/>
</dbReference>
<comment type="catalytic activity">
    <reaction evidence="1">
        <text>a 1,2-diacyl-sn-glycero-3-phosphocholine + H2O = a 2-acyl-sn-glycero-3-phosphocholine + a fatty acid + H(+)</text>
        <dbReference type="Rhea" id="RHEA:18689"/>
        <dbReference type="ChEBI" id="CHEBI:15377"/>
        <dbReference type="ChEBI" id="CHEBI:15378"/>
        <dbReference type="ChEBI" id="CHEBI:28868"/>
        <dbReference type="ChEBI" id="CHEBI:57643"/>
        <dbReference type="ChEBI" id="CHEBI:57875"/>
        <dbReference type="EC" id="3.1.1.32"/>
    </reaction>
</comment>
<feature type="compositionally biased region" description="Polar residues" evidence="8">
    <location>
        <begin position="997"/>
        <end position="1007"/>
    </location>
</feature>
<dbReference type="Proteomes" id="UP000829291">
    <property type="component" value="Chromosome 4"/>
</dbReference>
<evidence type="ECO:0000256" key="9">
    <source>
        <dbReference type="SAM" id="SignalP"/>
    </source>
</evidence>
<evidence type="ECO:0000256" key="6">
    <source>
        <dbReference type="ARBA" id="ARBA00022801"/>
    </source>
</evidence>
<dbReference type="EC" id="3.1.1.32" evidence="4"/>
<evidence type="ECO:0000256" key="5">
    <source>
        <dbReference type="ARBA" id="ARBA00022525"/>
    </source>
</evidence>
<proteinExistence type="inferred from homology"/>
<keyword evidence="9" id="KW-0732">Signal</keyword>
<dbReference type="GO" id="GO:0016042">
    <property type="term" value="P:lipid catabolic process"/>
    <property type="evidence" value="ECO:0007669"/>
    <property type="project" value="TreeGrafter"/>
</dbReference>
<evidence type="ECO:0000256" key="1">
    <source>
        <dbReference type="ARBA" id="ARBA00000111"/>
    </source>
</evidence>
<accession>A0A6J0C702</accession>
<keyword evidence="5" id="KW-0964">Secreted</keyword>
<comment type="subcellular location">
    <subcellularLocation>
        <location evidence="2">Secreted</location>
    </subcellularLocation>
</comment>
<feature type="compositionally biased region" description="Basic and acidic residues" evidence="8">
    <location>
        <begin position="914"/>
        <end position="926"/>
    </location>
</feature>
<keyword evidence="11" id="KW-1185">Reference proteome</keyword>
<dbReference type="Gene3D" id="3.40.50.1820">
    <property type="entry name" value="alpha/beta hydrolase"/>
    <property type="match status" value="1"/>
</dbReference>
<feature type="compositionally biased region" description="Polar residues" evidence="8">
    <location>
        <begin position="854"/>
        <end position="864"/>
    </location>
</feature>
<feature type="compositionally biased region" description="Basic and acidic residues" evidence="8">
    <location>
        <begin position="832"/>
        <end position="845"/>
    </location>
</feature>
<dbReference type="OrthoDB" id="199913at2759"/>
<dbReference type="InterPro" id="IPR033906">
    <property type="entry name" value="Lipase_N"/>
</dbReference>
<evidence type="ECO:0000256" key="7">
    <source>
        <dbReference type="RuleBase" id="RU004262"/>
    </source>
</evidence>
<feature type="region of interest" description="Disordered" evidence="8">
    <location>
        <begin position="807"/>
        <end position="872"/>
    </location>
</feature>
<dbReference type="PANTHER" id="PTHR11610:SF186">
    <property type="entry name" value="FI22312P1"/>
    <property type="match status" value="1"/>
</dbReference>
<dbReference type="RefSeq" id="XP_015522185.2">
    <property type="nucleotide sequence ID" value="XM_015666699.2"/>
</dbReference>
<protein>
    <recommendedName>
        <fullName evidence="4">phospholipase A1</fullName>
        <ecNumber evidence="4">3.1.1.32</ecNumber>
    </recommendedName>
</protein>
<evidence type="ECO:0000256" key="4">
    <source>
        <dbReference type="ARBA" id="ARBA00013179"/>
    </source>
</evidence>
<feature type="domain" description="Lipase" evidence="10">
    <location>
        <begin position="71"/>
        <end position="396"/>
    </location>
</feature>
<evidence type="ECO:0000256" key="3">
    <source>
        <dbReference type="ARBA" id="ARBA00010701"/>
    </source>
</evidence>
<sequence length="1061" mass="117157">MIGKLLLAGWILQCLRGLHGDLATRAKWPTALEEAYDERNDREIFQAVVQSMREWEAHKKHNRRLKRDVSRVCYEDVGCFEDTGPFGYLEMLPSPPKDVGTRFLVYGSRKARSIPMDVPAEEIADKAFQAIDSELPTKVIVHGFGSSCDHVWVYEMRSALMSVHECNIVCVDWGPGSAVPNYVRAAANTRLVGRQLAKLVRQLNVPLERVHLIGFSLGAHVAGFAGAELGNVSRITGLDPAGPLFEAQDPRARLDATDASFVDVIHSNGEQLILGGLGSWQPMGDVDFYPNGGRMQTGCSNLFLGAVSDIIWSSAVEGRSLCNHRRAYKLFTDSVSPRCRFPAFPCDHGYDGLIRGDCFPCGVNGAEKPCGDMGYYSDESTARGQLYLVTRDEEPFCAHQYQIKLYNSRGERPARSYGKLQISLIGQGALNETFTMTRKDDEELLIGAILQKIVVPHPAVSDLEAIEVKYTAYSGWISSGLVSWSIDKVSIIDSFGNSLSVCRRGLILESNHPVYLPLYPGECNIPAEPETTAIPQTTPYGDQQFAHEKKGGIGPFTKDQNFEKDGFLAEVISEEMQTRPQKGLGPFTKDQNPKPFDKEAFTRQDIFSNAKKVFGNDIASSESSSQTANPWTVADLADGDSNSLENVEVESGRGFSESTSLQVALTATNSPRSLEQPTTNLYSEIREPVLKLFGKESGRSLKLPEITEPILRPRPARQNEKSNGIRRSGRGKLPSDPVKDTASRSFTVQFLPERLAGILAHAERYARQTLLPLISQYTPSFVGGPRYNQPTYFPPLGDIVNERLEDSNSREIVNSEQNSSSVENDSYEEEDSSRVDNSRIGKTLEAEEVIFGSSRDSQSYSDELTSVPAKTEMDQRVESLKVVANLTEDRPENATSGSQETGGSWLTEDGTAWSKEDAGAGPETKIDDWVPIVPADKEVLEKPAVGVTPPVIDGKDDRKFIPLIDFANPDEYFVSSTSKSVGDVAKNSTAEDERLNDSTTIQTSSHIQKIPARSNDLKEAKTTPKSVINTVFPYIYERKNDPRTRYIPLLPEEDMRPSGLG</sequence>
<organism evidence="12">
    <name type="scientific">Neodiprion lecontei</name>
    <name type="common">Redheaded pine sawfly</name>
    <dbReference type="NCBI Taxonomy" id="441921"/>
    <lineage>
        <taxon>Eukaryota</taxon>
        <taxon>Metazoa</taxon>
        <taxon>Ecdysozoa</taxon>
        <taxon>Arthropoda</taxon>
        <taxon>Hexapoda</taxon>
        <taxon>Insecta</taxon>
        <taxon>Pterygota</taxon>
        <taxon>Neoptera</taxon>
        <taxon>Endopterygota</taxon>
        <taxon>Hymenoptera</taxon>
        <taxon>Tenthredinoidea</taxon>
        <taxon>Diprionidae</taxon>
        <taxon>Diprioninae</taxon>
        <taxon>Neodiprion</taxon>
    </lineage>
</organism>
<feature type="chain" id="PRO_5046451792" description="phospholipase A1" evidence="9">
    <location>
        <begin position="21"/>
        <end position="1061"/>
    </location>
</feature>
<dbReference type="PANTHER" id="PTHR11610">
    <property type="entry name" value="LIPASE"/>
    <property type="match status" value="1"/>
</dbReference>
<evidence type="ECO:0000259" key="10">
    <source>
        <dbReference type="Pfam" id="PF00151"/>
    </source>
</evidence>
<dbReference type="CDD" id="cd00707">
    <property type="entry name" value="Pancreat_lipase_like"/>
    <property type="match status" value="1"/>
</dbReference>
<evidence type="ECO:0000256" key="8">
    <source>
        <dbReference type="SAM" id="MobiDB-lite"/>
    </source>
</evidence>
<dbReference type="InterPro" id="IPR029058">
    <property type="entry name" value="AB_hydrolase_fold"/>
</dbReference>
<feature type="compositionally biased region" description="Polar residues" evidence="8">
    <location>
        <begin position="893"/>
        <end position="904"/>
    </location>
</feature>
<dbReference type="GeneID" id="107226026"/>
<comment type="similarity">
    <text evidence="3 7">Belongs to the AB hydrolase superfamily. Lipase family.</text>
</comment>
<name>A0A6J0C702_NEOLC</name>
<dbReference type="InterPro" id="IPR013818">
    <property type="entry name" value="Lipase"/>
</dbReference>
<dbReference type="FunCoup" id="A0A6J0C702">
    <property type="interactions" value="65"/>
</dbReference>
<dbReference type="InterPro" id="IPR000734">
    <property type="entry name" value="TAG_lipase"/>
</dbReference>
<feature type="compositionally biased region" description="Low complexity" evidence="8">
    <location>
        <begin position="811"/>
        <end position="824"/>
    </location>
</feature>
<evidence type="ECO:0000256" key="2">
    <source>
        <dbReference type="ARBA" id="ARBA00004613"/>
    </source>
</evidence>
<dbReference type="PRINTS" id="PR00821">
    <property type="entry name" value="TAGLIPASE"/>
</dbReference>
<evidence type="ECO:0000313" key="12">
    <source>
        <dbReference type="RefSeq" id="XP_015522185.2"/>
    </source>
</evidence>
<dbReference type="InParanoid" id="A0A6J0C702"/>
<dbReference type="SUPFAM" id="SSF53474">
    <property type="entry name" value="alpha/beta-Hydrolases"/>
    <property type="match status" value="1"/>
</dbReference>
<dbReference type="Pfam" id="PF00151">
    <property type="entry name" value="Lipase"/>
    <property type="match status" value="1"/>
</dbReference>
<dbReference type="KEGG" id="nlo:107226026"/>
<gene>
    <name evidence="12" type="primary">LOC107226026</name>
</gene>
<evidence type="ECO:0000313" key="11">
    <source>
        <dbReference type="Proteomes" id="UP000829291"/>
    </source>
</evidence>
<keyword evidence="6" id="KW-0378">Hydrolase</keyword>